<dbReference type="PROSITE" id="PS51713">
    <property type="entry name" value="G_ERA"/>
    <property type="match status" value="1"/>
</dbReference>
<feature type="domain" description="Era-type G" evidence="10">
    <location>
        <begin position="63"/>
        <end position="230"/>
    </location>
</feature>
<dbReference type="GO" id="GO:0005829">
    <property type="term" value="C:cytosol"/>
    <property type="evidence" value="ECO:0007669"/>
    <property type="project" value="TreeGrafter"/>
</dbReference>
<feature type="binding site" evidence="6">
    <location>
        <begin position="71"/>
        <end position="78"/>
    </location>
    <ligand>
        <name>GTP</name>
        <dbReference type="ChEBI" id="CHEBI:37565"/>
    </ligand>
</feature>
<evidence type="ECO:0000259" key="10">
    <source>
        <dbReference type="PROSITE" id="PS51713"/>
    </source>
</evidence>
<dbReference type="CDD" id="cd22534">
    <property type="entry name" value="KH-II_Era"/>
    <property type="match status" value="1"/>
</dbReference>
<comment type="subunit">
    <text evidence="6">Monomer.</text>
</comment>
<dbReference type="Gene3D" id="3.30.300.20">
    <property type="match status" value="1"/>
</dbReference>
<feature type="binding site" evidence="6">
    <location>
        <begin position="118"/>
        <end position="122"/>
    </location>
    <ligand>
        <name>GTP</name>
        <dbReference type="ChEBI" id="CHEBI:37565"/>
    </ligand>
</feature>
<keyword evidence="6" id="KW-0963">Cytoplasm</keyword>
<dbReference type="SUPFAM" id="SSF54814">
    <property type="entry name" value="Prokaryotic type KH domain (KH-domain type II)"/>
    <property type="match status" value="1"/>
</dbReference>
<dbReference type="PROSITE" id="PS50823">
    <property type="entry name" value="KH_TYPE_2"/>
    <property type="match status" value="1"/>
</dbReference>
<gene>
    <name evidence="6 11" type="primary">era</name>
    <name evidence="11" type="ORF">ERS852381_00093</name>
</gene>
<dbReference type="InterPro" id="IPR004044">
    <property type="entry name" value="KH_dom_type_2"/>
</dbReference>
<dbReference type="PRINTS" id="PR00326">
    <property type="entry name" value="GTP1OBG"/>
</dbReference>
<comment type="function">
    <text evidence="6">An essential GTPase that binds both GDP and GTP, with rapid nucleotide exchange. Plays a role in 16S rRNA processing and 30S ribosomal subunit biogenesis and possibly also in cell cycle regulation and energy metabolism.</text>
</comment>
<evidence type="ECO:0000256" key="7">
    <source>
        <dbReference type="PROSITE-ProRule" id="PRU01050"/>
    </source>
</evidence>
<keyword evidence="6" id="KW-0472">Membrane</keyword>
<protein>
    <recommendedName>
        <fullName evidence="2 6">GTPase Era</fullName>
    </recommendedName>
</protein>
<dbReference type="Pfam" id="PF01926">
    <property type="entry name" value="MMR_HSR1"/>
    <property type="match status" value="1"/>
</dbReference>
<evidence type="ECO:0000313" key="12">
    <source>
        <dbReference type="Proteomes" id="UP000095468"/>
    </source>
</evidence>
<keyword evidence="6" id="KW-0699">rRNA-binding</keyword>
<dbReference type="GO" id="GO:0005886">
    <property type="term" value="C:plasma membrane"/>
    <property type="evidence" value="ECO:0007669"/>
    <property type="project" value="UniProtKB-SubCell"/>
</dbReference>
<organism evidence="11 12">
    <name type="scientific">Collinsella aerofaciens</name>
    <dbReference type="NCBI Taxonomy" id="74426"/>
    <lineage>
        <taxon>Bacteria</taxon>
        <taxon>Bacillati</taxon>
        <taxon>Actinomycetota</taxon>
        <taxon>Coriobacteriia</taxon>
        <taxon>Coriobacteriales</taxon>
        <taxon>Coriobacteriaceae</taxon>
        <taxon>Collinsella</taxon>
    </lineage>
</organism>
<dbReference type="InterPro" id="IPR006073">
    <property type="entry name" value="GTP-bd"/>
</dbReference>
<keyword evidence="6" id="KW-0690">Ribosome biogenesis</keyword>
<dbReference type="NCBIfam" id="TIGR00231">
    <property type="entry name" value="small_GTP"/>
    <property type="match status" value="1"/>
</dbReference>
<dbReference type="PANTHER" id="PTHR42698:SF1">
    <property type="entry name" value="GTPASE ERA, MITOCHONDRIAL"/>
    <property type="match status" value="1"/>
</dbReference>
<dbReference type="Proteomes" id="UP000095468">
    <property type="component" value="Unassembled WGS sequence"/>
</dbReference>
<keyword evidence="3 6" id="KW-0547">Nucleotide-binding</keyword>
<evidence type="ECO:0000256" key="6">
    <source>
        <dbReference type="HAMAP-Rule" id="MF_00367"/>
    </source>
</evidence>
<dbReference type="Gene3D" id="3.40.50.300">
    <property type="entry name" value="P-loop containing nucleotide triphosphate hydrolases"/>
    <property type="match status" value="1"/>
</dbReference>
<dbReference type="GO" id="GO:0043024">
    <property type="term" value="F:ribosomal small subunit binding"/>
    <property type="evidence" value="ECO:0007669"/>
    <property type="project" value="TreeGrafter"/>
</dbReference>
<feature type="region of interest" description="G3" evidence="7">
    <location>
        <begin position="118"/>
        <end position="121"/>
    </location>
</feature>
<comment type="similarity">
    <text evidence="1 6 7 8">Belongs to the TRAFAC class TrmE-Era-EngA-EngB-Septin-like GTPase superfamily. Era GTPase family.</text>
</comment>
<keyword evidence="5 6" id="KW-0342">GTP-binding</keyword>
<dbReference type="PANTHER" id="PTHR42698">
    <property type="entry name" value="GTPASE ERA"/>
    <property type="match status" value="1"/>
</dbReference>
<dbReference type="GO" id="GO:0000028">
    <property type="term" value="P:ribosomal small subunit assembly"/>
    <property type="evidence" value="ECO:0007669"/>
    <property type="project" value="TreeGrafter"/>
</dbReference>
<accession>A0A173WCX6</accession>
<dbReference type="CDD" id="cd04163">
    <property type="entry name" value="Era"/>
    <property type="match status" value="1"/>
</dbReference>
<dbReference type="GO" id="GO:0003924">
    <property type="term" value="F:GTPase activity"/>
    <property type="evidence" value="ECO:0007669"/>
    <property type="project" value="UniProtKB-UniRule"/>
</dbReference>
<dbReference type="InterPro" id="IPR009019">
    <property type="entry name" value="KH_sf_prok-type"/>
</dbReference>
<dbReference type="InterPro" id="IPR030388">
    <property type="entry name" value="G_ERA_dom"/>
</dbReference>
<comment type="subcellular location">
    <subcellularLocation>
        <location evidence="6">Cytoplasm</location>
    </subcellularLocation>
    <subcellularLocation>
        <location evidence="6">Cell membrane</location>
        <topology evidence="6">Peripheral membrane protein</topology>
    </subcellularLocation>
</comment>
<feature type="binding site" evidence="6">
    <location>
        <begin position="180"/>
        <end position="183"/>
    </location>
    <ligand>
        <name>GTP</name>
        <dbReference type="ChEBI" id="CHEBI:37565"/>
    </ligand>
</feature>
<dbReference type="InterPro" id="IPR005225">
    <property type="entry name" value="Small_GTP-bd"/>
</dbReference>
<dbReference type="NCBIfam" id="TIGR00436">
    <property type="entry name" value="era"/>
    <property type="match status" value="1"/>
</dbReference>
<evidence type="ECO:0000256" key="4">
    <source>
        <dbReference type="ARBA" id="ARBA00022884"/>
    </source>
</evidence>
<name>A0A173WCX6_9ACTN</name>
<evidence type="ECO:0000313" key="11">
    <source>
        <dbReference type="EMBL" id="CUN37292.1"/>
    </source>
</evidence>
<dbReference type="InterPro" id="IPR027417">
    <property type="entry name" value="P-loop_NTPase"/>
</dbReference>
<keyword evidence="6" id="KW-1003">Cell membrane</keyword>
<proteinExistence type="inferred from homology"/>
<keyword evidence="4 6" id="KW-0694">RNA-binding</keyword>
<feature type="region of interest" description="G2" evidence="7">
    <location>
        <begin position="97"/>
        <end position="101"/>
    </location>
</feature>
<evidence type="ECO:0000256" key="8">
    <source>
        <dbReference type="RuleBase" id="RU003761"/>
    </source>
</evidence>
<dbReference type="Pfam" id="PF07650">
    <property type="entry name" value="KH_2"/>
    <property type="match status" value="1"/>
</dbReference>
<dbReference type="InterPro" id="IPR005662">
    <property type="entry name" value="GTPase_Era-like"/>
</dbReference>
<dbReference type="SUPFAM" id="SSF52540">
    <property type="entry name" value="P-loop containing nucleoside triphosphate hydrolases"/>
    <property type="match status" value="1"/>
</dbReference>
<dbReference type="HAMAP" id="MF_00367">
    <property type="entry name" value="GTPase_Era"/>
    <property type="match status" value="1"/>
</dbReference>
<dbReference type="NCBIfam" id="NF000908">
    <property type="entry name" value="PRK00089.1"/>
    <property type="match status" value="1"/>
</dbReference>
<feature type="region of interest" description="G4" evidence="7">
    <location>
        <begin position="180"/>
        <end position="183"/>
    </location>
</feature>
<dbReference type="FunFam" id="3.30.300.20:FF:000003">
    <property type="entry name" value="GTPase Era"/>
    <property type="match status" value="1"/>
</dbReference>
<evidence type="ECO:0000256" key="3">
    <source>
        <dbReference type="ARBA" id="ARBA00022741"/>
    </source>
</evidence>
<evidence type="ECO:0000256" key="2">
    <source>
        <dbReference type="ARBA" id="ARBA00020484"/>
    </source>
</evidence>
<evidence type="ECO:0000256" key="1">
    <source>
        <dbReference type="ARBA" id="ARBA00007921"/>
    </source>
</evidence>
<feature type="region of interest" description="G1" evidence="7">
    <location>
        <begin position="71"/>
        <end position="78"/>
    </location>
</feature>
<dbReference type="RefSeq" id="WP_172676295.1">
    <property type="nucleotide sequence ID" value="NZ_CABJFS010000007.1"/>
</dbReference>
<feature type="domain" description="KH type-2" evidence="9">
    <location>
        <begin position="261"/>
        <end position="337"/>
    </location>
</feature>
<feature type="region of interest" description="G5" evidence="7">
    <location>
        <begin position="209"/>
        <end position="211"/>
    </location>
</feature>
<reference evidence="11 12" key="1">
    <citation type="submission" date="2015-09" db="EMBL/GenBank/DDBJ databases">
        <authorList>
            <consortium name="Pathogen Informatics"/>
        </authorList>
    </citation>
    <scope>NUCLEOTIDE SEQUENCE [LARGE SCALE GENOMIC DNA]</scope>
    <source>
        <strain evidence="11 12">2789STDY5608823</strain>
    </source>
</reference>
<sequence length="355" mass="39580">MSDNMQSADEILDDESLDAVDTEELEEVEEFDPFEGMSDEELDALCDEDDNLAGFGDVEPGFRSGFVALVGRPNAGKSTLLNACYGKKVAITSPVAQTTRRRMRAVVNRPGYQLVFVDTPGIHKPKDGLGSELNKSALFELNDVDVVAFLIDATKPIGRGDAWVAERVRCARCKKVLVLTKADEADPAQVMEQLKAAHELMEYDDEIVTSSVKNFNVDAFIETVAHFLPEGPRWFPEDMGTDASDETLVAEFVREKVLRRTRDEIPHSVGVICDALEQTKKVLRVHATIYVEREGQKGIIIGKGGEMIKHIGIDARRDLERIFGTQVFLELDVKVKAGWRDDEAQIRRFGYNAED</sequence>
<evidence type="ECO:0000259" key="9">
    <source>
        <dbReference type="PROSITE" id="PS50823"/>
    </source>
</evidence>
<dbReference type="AlphaFoldDB" id="A0A173WCX6"/>
<dbReference type="GO" id="GO:0070181">
    <property type="term" value="F:small ribosomal subunit rRNA binding"/>
    <property type="evidence" value="ECO:0007669"/>
    <property type="project" value="UniProtKB-UniRule"/>
</dbReference>
<dbReference type="InterPro" id="IPR015946">
    <property type="entry name" value="KH_dom-like_a/b"/>
</dbReference>
<dbReference type="GO" id="GO:0005525">
    <property type="term" value="F:GTP binding"/>
    <property type="evidence" value="ECO:0007669"/>
    <property type="project" value="UniProtKB-UniRule"/>
</dbReference>
<dbReference type="EMBL" id="CYYP01000001">
    <property type="protein sequence ID" value="CUN37292.1"/>
    <property type="molecule type" value="Genomic_DNA"/>
</dbReference>
<evidence type="ECO:0000256" key="5">
    <source>
        <dbReference type="ARBA" id="ARBA00023134"/>
    </source>
</evidence>